<evidence type="ECO:0000313" key="3">
    <source>
        <dbReference type="Proteomes" id="UP000625711"/>
    </source>
</evidence>
<protein>
    <submittedName>
        <fullName evidence="2">Uncharacterized protein</fullName>
    </submittedName>
</protein>
<feature type="compositionally biased region" description="Basic and acidic residues" evidence="1">
    <location>
        <begin position="67"/>
        <end position="82"/>
    </location>
</feature>
<evidence type="ECO:0000256" key="1">
    <source>
        <dbReference type="SAM" id="MobiDB-lite"/>
    </source>
</evidence>
<dbReference type="Proteomes" id="UP000625711">
    <property type="component" value="Unassembled WGS sequence"/>
</dbReference>
<sequence length="130" mass="14112">MFREKNGRFSLDQLVESCPSGGTSPFPAYDSLECKSESTPDDAGDEGTDRQRQQEASGRDGQGVGKMQDKKRPGRGEGGRGERRVVYTRIGCIWVAVASVESGGGGEAKRGARSTTELRKKRIVYIINVV</sequence>
<accession>A0A834HKR4</accession>
<name>A0A834HKR4_RHYFE</name>
<organism evidence="2 3">
    <name type="scientific">Rhynchophorus ferrugineus</name>
    <name type="common">Red palm weevil</name>
    <name type="synonym">Curculio ferrugineus</name>
    <dbReference type="NCBI Taxonomy" id="354439"/>
    <lineage>
        <taxon>Eukaryota</taxon>
        <taxon>Metazoa</taxon>
        <taxon>Ecdysozoa</taxon>
        <taxon>Arthropoda</taxon>
        <taxon>Hexapoda</taxon>
        <taxon>Insecta</taxon>
        <taxon>Pterygota</taxon>
        <taxon>Neoptera</taxon>
        <taxon>Endopterygota</taxon>
        <taxon>Coleoptera</taxon>
        <taxon>Polyphaga</taxon>
        <taxon>Cucujiformia</taxon>
        <taxon>Curculionidae</taxon>
        <taxon>Dryophthorinae</taxon>
        <taxon>Rhynchophorus</taxon>
    </lineage>
</organism>
<dbReference type="EMBL" id="JAACXV010023153">
    <property type="protein sequence ID" value="KAF7263149.1"/>
    <property type="molecule type" value="Genomic_DNA"/>
</dbReference>
<feature type="region of interest" description="Disordered" evidence="1">
    <location>
        <begin position="1"/>
        <end position="82"/>
    </location>
</feature>
<gene>
    <name evidence="2" type="ORF">GWI33_003560</name>
</gene>
<evidence type="ECO:0000313" key="2">
    <source>
        <dbReference type="EMBL" id="KAF7263149.1"/>
    </source>
</evidence>
<dbReference type="AlphaFoldDB" id="A0A834HKR4"/>
<proteinExistence type="predicted"/>
<keyword evidence="3" id="KW-1185">Reference proteome</keyword>
<reference evidence="2" key="1">
    <citation type="submission" date="2020-08" db="EMBL/GenBank/DDBJ databases">
        <title>Genome sequencing and assembly of the red palm weevil Rhynchophorus ferrugineus.</title>
        <authorList>
            <person name="Dias G.B."/>
            <person name="Bergman C.M."/>
            <person name="Manee M."/>
        </authorList>
    </citation>
    <scope>NUCLEOTIDE SEQUENCE</scope>
    <source>
        <strain evidence="2">AA-2017</strain>
        <tissue evidence="2">Whole larva</tissue>
    </source>
</reference>
<comment type="caution">
    <text evidence="2">The sequence shown here is derived from an EMBL/GenBank/DDBJ whole genome shotgun (WGS) entry which is preliminary data.</text>
</comment>